<accession>A0A443SL34</accession>
<dbReference type="EMBL" id="NCKV01001494">
    <property type="protein sequence ID" value="RWS28237.1"/>
    <property type="molecule type" value="Genomic_DNA"/>
</dbReference>
<dbReference type="VEuPathDB" id="VectorBase:LDEU003804"/>
<organism evidence="12 13">
    <name type="scientific">Leptotrombidium deliense</name>
    <dbReference type="NCBI Taxonomy" id="299467"/>
    <lineage>
        <taxon>Eukaryota</taxon>
        <taxon>Metazoa</taxon>
        <taxon>Ecdysozoa</taxon>
        <taxon>Arthropoda</taxon>
        <taxon>Chelicerata</taxon>
        <taxon>Arachnida</taxon>
        <taxon>Acari</taxon>
        <taxon>Acariformes</taxon>
        <taxon>Trombidiformes</taxon>
        <taxon>Prostigmata</taxon>
        <taxon>Anystina</taxon>
        <taxon>Parasitengona</taxon>
        <taxon>Trombiculoidea</taxon>
        <taxon>Trombiculidae</taxon>
        <taxon>Leptotrombidium</taxon>
    </lineage>
</organism>
<keyword evidence="6 11" id="KW-0999">Mitochondrion inner membrane</keyword>
<comment type="caution">
    <text evidence="12">The sequence shown here is derived from an EMBL/GenBank/DDBJ whole genome shotgun (WGS) entry which is preliminary data.</text>
</comment>
<comment type="subcellular location">
    <subcellularLocation>
        <location evidence="1 11">Mitochondrion inner membrane</location>
        <topology evidence="1 11">Single-pass membrane protein</topology>
    </subcellularLocation>
</comment>
<evidence type="ECO:0000256" key="2">
    <source>
        <dbReference type="ARBA" id="ARBA00007856"/>
    </source>
</evidence>
<dbReference type="Gene3D" id="1.20.5.260">
    <property type="entry name" value="Cytochrome b-c1 complex subunit 9"/>
    <property type="match status" value="1"/>
</dbReference>
<keyword evidence="8" id="KW-1133">Transmembrane helix</keyword>
<evidence type="ECO:0000313" key="12">
    <source>
        <dbReference type="EMBL" id="RWS28237.1"/>
    </source>
</evidence>
<protein>
    <recommendedName>
        <fullName evidence="11">Complex III subunit 9</fullName>
    </recommendedName>
</protein>
<dbReference type="AlphaFoldDB" id="A0A443SL34"/>
<keyword evidence="5" id="KW-0812">Transmembrane</keyword>
<comment type="function">
    <text evidence="11">Component of the ubiquinol-cytochrome c oxidoreductase, a multisubunit transmembrane complex that is part of the mitochondrial electron transport chain which drives oxidative phosphorylation. The complex plays an important role in the uptake of multiple carbon sources present in different host niches.</text>
</comment>
<keyword evidence="7 11" id="KW-0249">Electron transport</keyword>
<name>A0A443SL34_9ACAR</name>
<comment type="similarity">
    <text evidence="2 11">Belongs to the UQCR10/QCR9 family.</text>
</comment>
<evidence type="ECO:0000256" key="11">
    <source>
        <dbReference type="RuleBase" id="RU368056"/>
    </source>
</evidence>
<evidence type="ECO:0000313" key="13">
    <source>
        <dbReference type="Proteomes" id="UP000288716"/>
    </source>
</evidence>
<keyword evidence="13" id="KW-1185">Reference proteome</keyword>
<gene>
    <name evidence="12" type="ORF">B4U80_13685</name>
</gene>
<evidence type="ECO:0000256" key="1">
    <source>
        <dbReference type="ARBA" id="ARBA00004434"/>
    </source>
</evidence>
<dbReference type="SUPFAM" id="SSF81514">
    <property type="entry name" value="Subunit X (non-heme 7 kDa protein) of cytochrome bc1 complex (Ubiquinol-cytochrome c reductase)"/>
    <property type="match status" value="1"/>
</dbReference>
<dbReference type="GO" id="GO:0006122">
    <property type="term" value="P:mitochondrial electron transport, ubiquinol to cytochrome c"/>
    <property type="evidence" value="ECO:0007669"/>
    <property type="project" value="UniProtKB-UniRule"/>
</dbReference>
<reference evidence="12 13" key="1">
    <citation type="journal article" date="2018" name="Gigascience">
        <title>Genomes of trombidid mites reveal novel predicted allergens and laterally-transferred genes associated with secondary metabolism.</title>
        <authorList>
            <person name="Dong X."/>
            <person name="Chaisiri K."/>
            <person name="Xia D."/>
            <person name="Armstrong S.D."/>
            <person name="Fang Y."/>
            <person name="Donnelly M.J."/>
            <person name="Kadowaki T."/>
            <person name="McGarry J.W."/>
            <person name="Darby A.C."/>
            <person name="Makepeace B.L."/>
        </authorList>
    </citation>
    <scope>NUCLEOTIDE SEQUENCE [LARGE SCALE GENOMIC DNA]</scope>
    <source>
        <strain evidence="12">UoL-UT</strain>
    </source>
</reference>
<evidence type="ECO:0000256" key="7">
    <source>
        <dbReference type="ARBA" id="ARBA00022982"/>
    </source>
</evidence>
<evidence type="ECO:0000256" key="4">
    <source>
        <dbReference type="ARBA" id="ARBA00022660"/>
    </source>
</evidence>
<evidence type="ECO:0000256" key="3">
    <source>
        <dbReference type="ARBA" id="ARBA00022448"/>
    </source>
</evidence>
<evidence type="ECO:0000256" key="10">
    <source>
        <dbReference type="ARBA" id="ARBA00023136"/>
    </source>
</evidence>
<dbReference type="GO" id="GO:0045275">
    <property type="term" value="C:respiratory chain complex III"/>
    <property type="evidence" value="ECO:0007669"/>
    <property type="project" value="UniProtKB-UniRule"/>
</dbReference>
<evidence type="ECO:0000256" key="5">
    <source>
        <dbReference type="ARBA" id="ARBA00022692"/>
    </source>
</evidence>
<dbReference type="GO" id="GO:0005743">
    <property type="term" value="C:mitochondrial inner membrane"/>
    <property type="evidence" value="ECO:0007669"/>
    <property type="project" value="UniProtKB-SubCell"/>
</dbReference>
<keyword evidence="4 11" id="KW-0679">Respiratory chain</keyword>
<keyword evidence="3 11" id="KW-0813">Transport</keyword>
<evidence type="ECO:0000256" key="9">
    <source>
        <dbReference type="ARBA" id="ARBA00023128"/>
    </source>
</evidence>
<sequence length="59" mass="6664">MSLAQTAHKLLFRKPLVTAIVIVGTAIVYEKAVDFATLQIFNTWNKGKQFRDIQASLEK</sequence>
<dbReference type="OrthoDB" id="44067at2759"/>
<dbReference type="Pfam" id="PF05365">
    <property type="entry name" value="UCR_UQCRX_QCR9"/>
    <property type="match status" value="1"/>
</dbReference>
<dbReference type="InterPro" id="IPR008027">
    <property type="entry name" value="QCR9"/>
</dbReference>
<evidence type="ECO:0000256" key="6">
    <source>
        <dbReference type="ARBA" id="ARBA00022792"/>
    </source>
</evidence>
<keyword evidence="10" id="KW-0472">Membrane</keyword>
<proteinExistence type="inferred from homology"/>
<dbReference type="Proteomes" id="UP000288716">
    <property type="component" value="Unassembled WGS sequence"/>
</dbReference>
<dbReference type="InterPro" id="IPR036656">
    <property type="entry name" value="QCR9_sf"/>
</dbReference>
<keyword evidence="9 11" id="KW-0496">Mitochondrion</keyword>
<evidence type="ECO:0000256" key="8">
    <source>
        <dbReference type="ARBA" id="ARBA00022989"/>
    </source>
</evidence>
<comment type="subunit">
    <text evidence="11">Component of the ubiquinol-cytochrome c oxidoreductase (cytochrome b-c1 complex, complex III, CIII), a multisubunit enzyme composed of 3 respiratory subunits cytochrome b, cytochrome c1 and Rieske protein, 2 core protein subunits, and additional low-molecular weight protein subunits.</text>
</comment>